<dbReference type="GeneID" id="102805160"/>
<keyword evidence="7" id="KW-0675">Receptor</keyword>
<proteinExistence type="predicted"/>
<evidence type="ECO:0000256" key="1">
    <source>
        <dbReference type="ARBA" id="ARBA00004651"/>
    </source>
</evidence>
<organism evidence="11 12">
    <name type="scientific">Saccoglossus kowalevskii</name>
    <name type="common">Acorn worm</name>
    <dbReference type="NCBI Taxonomy" id="10224"/>
    <lineage>
        <taxon>Eukaryota</taxon>
        <taxon>Metazoa</taxon>
        <taxon>Hemichordata</taxon>
        <taxon>Enteropneusta</taxon>
        <taxon>Harrimaniidae</taxon>
        <taxon>Saccoglossus</taxon>
    </lineage>
</organism>
<feature type="transmembrane region" description="Helical" evidence="9">
    <location>
        <begin position="184"/>
        <end position="207"/>
    </location>
</feature>
<evidence type="ECO:0000256" key="9">
    <source>
        <dbReference type="SAM" id="Phobius"/>
    </source>
</evidence>
<evidence type="ECO:0000256" key="7">
    <source>
        <dbReference type="ARBA" id="ARBA00023170"/>
    </source>
</evidence>
<dbReference type="InterPro" id="IPR017452">
    <property type="entry name" value="GPCR_Rhodpsn_7TM"/>
</dbReference>
<evidence type="ECO:0000256" key="6">
    <source>
        <dbReference type="ARBA" id="ARBA00023136"/>
    </source>
</evidence>
<keyword evidence="11" id="KW-1185">Reference proteome</keyword>
<name>A0ABM0MER6_SACKO</name>
<evidence type="ECO:0000313" key="12">
    <source>
        <dbReference type="RefSeq" id="XP_006818507.1"/>
    </source>
</evidence>
<dbReference type="Proteomes" id="UP000694865">
    <property type="component" value="Unplaced"/>
</dbReference>
<dbReference type="Gene3D" id="1.20.1070.10">
    <property type="entry name" value="Rhodopsin 7-helix transmembrane proteins"/>
    <property type="match status" value="1"/>
</dbReference>
<dbReference type="InterPro" id="IPR000276">
    <property type="entry name" value="GPCR_Rhodpsn"/>
</dbReference>
<feature type="transmembrane region" description="Helical" evidence="9">
    <location>
        <begin position="260"/>
        <end position="282"/>
    </location>
</feature>
<dbReference type="CDD" id="cd00637">
    <property type="entry name" value="7tm_classA_rhodopsin-like"/>
    <property type="match status" value="1"/>
</dbReference>
<keyword evidence="2" id="KW-1003">Cell membrane</keyword>
<gene>
    <name evidence="12" type="primary">LOC102805160</name>
</gene>
<keyword evidence="8" id="KW-0807">Transducer</keyword>
<accession>A0ABM0MER6</accession>
<evidence type="ECO:0000256" key="4">
    <source>
        <dbReference type="ARBA" id="ARBA00022989"/>
    </source>
</evidence>
<evidence type="ECO:0000256" key="3">
    <source>
        <dbReference type="ARBA" id="ARBA00022692"/>
    </source>
</evidence>
<dbReference type="PROSITE" id="PS50262">
    <property type="entry name" value="G_PROTEIN_RECEP_F1_2"/>
    <property type="match status" value="1"/>
</dbReference>
<feature type="transmembrane region" description="Helical" evidence="9">
    <location>
        <begin position="351"/>
        <end position="370"/>
    </location>
</feature>
<comment type="subcellular location">
    <subcellularLocation>
        <location evidence="1">Cell membrane</location>
        <topology evidence="1">Multi-pass membrane protein</topology>
    </subcellularLocation>
</comment>
<evidence type="ECO:0000256" key="2">
    <source>
        <dbReference type="ARBA" id="ARBA00022475"/>
    </source>
</evidence>
<feature type="transmembrane region" description="Helical" evidence="9">
    <location>
        <begin position="219"/>
        <end position="238"/>
    </location>
</feature>
<evidence type="ECO:0000313" key="11">
    <source>
        <dbReference type="Proteomes" id="UP000694865"/>
    </source>
</evidence>
<keyword evidence="6 9" id="KW-0472">Membrane</keyword>
<sequence length="389" mass="42811">MAANLTETTNSTETLPNVMATNSTELLLNIIATNSTTDTALGIFATTSPETFLNITIGSLTNALPCNIPYNSSDAYMDANATYLTEVVTDMIEVNSYETVLDILSALQCIAAALCGTAGNAMVCDVVYSNKKLRTPQNLQLVLLAITDLTVCVFNSSMRFGLVVKSFLYGEINIKGLLCNFQIAVYYTTVVTTIVSLGSISVTRAICTANKYSRSTIRKVIFSLMALSHVIGMGYGAWKTWAGEDVTCNSEPVSQEVKNATTSGIIMVFLSLCTMVLSYSYIYQVTNKHEKSFQRYLNDGHQQTNRKPVNIATLNIAILLITMFVISYLPLPIYGLIILNVDEFRNEHICSFFVAFTCFGSMANIIVYSLTSSPFNKFLPFNKKKHNNQ</sequence>
<reference evidence="12" key="1">
    <citation type="submission" date="2025-08" db="UniProtKB">
        <authorList>
            <consortium name="RefSeq"/>
        </authorList>
    </citation>
    <scope>IDENTIFICATION</scope>
    <source>
        <tissue evidence="12">Testes</tissue>
    </source>
</reference>
<evidence type="ECO:0000259" key="10">
    <source>
        <dbReference type="PROSITE" id="PS50262"/>
    </source>
</evidence>
<protein>
    <submittedName>
        <fullName evidence="12">Melatonin receptor type 1A-like</fullName>
    </submittedName>
</protein>
<dbReference type="PRINTS" id="PR00237">
    <property type="entry name" value="GPCRRHODOPSN"/>
</dbReference>
<keyword evidence="4 9" id="KW-1133">Transmembrane helix</keyword>
<dbReference type="RefSeq" id="XP_006818507.1">
    <property type="nucleotide sequence ID" value="XM_006818444.1"/>
</dbReference>
<dbReference type="SUPFAM" id="SSF81321">
    <property type="entry name" value="Family A G protein-coupled receptor-like"/>
    <property type="match status" value="1"/>
</dbReference>
<keyword evidence="3 9" id="KW-0812">Transmembrane</keyword>
<keyword evidence="5" id="KW-0297">G-protein coupled receptor</keyword>
<evidence type="ECO:0000256" key="8">
    <source>
        <dbReference type="ARBA" id="ARBA00023224"/>
    </source>
</evidence>
<feature type="transmembrane region" description="Helical" evidence="9">
    <location>
        <begin position="141"/>
        <end position="164"/>
    </location>
</feature>
<dbReference type="PANTHER" id="PTHR24249">
    <property type="entry name" value="HISTAMINE RECEPTOR-RELATED G-PROTEIN COUPLED RECEPTOR"/>
    <property type="match status" value="1"/>
</dbReference>
<dbReference type="Pfam" id="PF00001">
    <property type="entry name" value="7tm_1"/>
    <property type="match status" value="1"/>
</dbReference>
<feature type="transmembrane region" description="Helical" evidence="9">
    <location>
        <begin position="316"/>
        <end position="339"/>
    </location>
</feature>
<dbReference type="PANTHER" id="PTHR24249:SF372">
    <property type="entry name" value="G-PROTEIN COUPLED RECEPTORS FAMILY 1 PROFILE DOMAIN-CONTAINING PROTEIN"/>
    <property type="match status" value="1"/>
</dbReference>
<dbReference type="InterPro" id="IPR050569">
    <property type="entry name" value="TAAR"/>
</dbReference>
<evidence type="ECO:0000256" key="5">
    <source>
        <dbReference type="ARBA" id="ARBA00023040"/>
    </source>
</evidence>
<feature type="domain" description="G-protein coupled receptors family 1 profile" evidence="10">
    <location>
        <begin position="119"/>
        <end position="368"/>
    </location>
</feature>